<dbReference type="PANTHER" id="PTHR34773">
    <property type="entry name" value="FLAGELLAR SECRETION CHAPERONE FLIS"/>
    <property type="match status" value="1"/>
</dbReference>
<proteinExistence type="inferred from homology"/>
<dbReference type="Proteomes" id="UP001237207">
    <property type="component" value="Unassembled WGS sequence"/>
</dbReference>
<dbReference type="InterPro" id="IPR036584">
    <property type="entry name" value="FliS_sf"/>
</dbReference>
<evidence type="ECO:0000313" key="7">
    <source>
        <dbReference type="Proteomes" id="UP001237207"/>
    </source>
</evidence>
<keyword evidence="6" id="KW-0966">Cell projection</keyword>
<evidence type="ECO:0000256" key="4">
    <source>
        <dbReference type="ARBA" id="ARBA00022795"/>
    </source>
</evidence>
<reference evidence="6" key="1">
    <citation type="submission" date="2023-07" db="EMBL/GenBank/DDBJ databases">
        <title>Genomic Encyclopedia of Type Strains, Phase IV (KMG-IV): sequencing the most valuable type-strain genomes for metagenomic binning, comparative biology and taxonomic classification.</title>
        <authorList>
            <person name="Goeker M."/>
        </authorList>
    </citation>
    <scope>NUCLEOTIDE SEQUENCE</scope>
    <source>
        <strain evidence="6">DSM 23947</strain>
    </source>
</reference>
<organism evidence="6 7">
    <name type="scientific">Oikeobacillus pervagus</name>
    <dbReference type="NCBI Taxonomy" id="1325931"/>
    <lineage>
        <taxon>Bacteria</taxon>
        <taxon>Bacillati</taxon>
        <taxon>Bacillota</taxon>
        <taxon>Bacilli</taxon>
        <taxon>Bacillales</taxon>
        <taxon>Bacillaceae</taxon>
        <taxon>Oikeobacillus</taxon>
    </lineage>
</organism>
<dbReference type="Pfam" id="PF02561">
    <property type="entry name" value="FliS"/>
    <property type="match status" value="1"/>
</dbReference>
<dbReference type="NCBIfam" id="TIGR00208">
    <property type="entry name" value="fliS"/>
    <property type="match status" value="1"/>
</dbReference>
<dbReference type="SUPFAM" id="SSF101116">
    <property type="entry name" value="Flagellar export chaperone FliS"/>
    <property type="match status" value="1"/>
</dbReference>
<accession>A0AAJ1WIY8</accession>
<evidence type="ECO:0000313" key="6">
    <source>
        <dbReference type="EMBL" id="MDQ0214908.1"/>
    </source>
</evidence>
<name>A0AAJ1WIY8_9BACI</name>
<dbReference type="GO" id="GO:0005829">
    <property type="term" value="C:cytosol"/>
    <property type="evidence" value="ECO:0007669"/>
    <property type="project" value="UniProtKB-SubCell"/>
</dbReference>
<sequence>MRQQKVINIYNQTKTSTTSPVEWTIRLLQECMKTIEKAKEAMMADDIGDINSQLKKAQQIMLEIAAMVNLEEKEGENLFILYDFIHRKIIEANVEKSFALLDEIEEYVCHLYSMWKDGYRHYRNMYFKKNKI</sequence>
<keyword evidence="6" id="KW-0969">Cilium</keyword>
<dbReference type="AlphaFoldDB" id="A0AAJ1WIY8"/>
<dbReference type="PANTHER" id="PTHR34773:SF1">
    <property type="entry name" value="FLAGELLAR SECRETION CHAPERONE FLIS"/>
    <property type="match status" value="1"/>
</dbReference>
<evidence type="ECO:0000256" key="1">
    <source>
        <dbReference type="ARBA" id="ARBA00004514"/>
    </source>
</evidence>
<evidence type="ECO:0000256" key="5">
    <source>
        <dbReference type="ARBA" id="ARBA00023186"/>
    </source>
</evidence>
<comment type="caution">
    <text evidence="6">The sequence shown here is derived from an EMBL/GenBank/DDBJ whole genome shotgun (WGS) entry which is preliminary data.</text>
</comment>
<keyword evidence="6" id="KW-0282">Flagellum</keyword>
<dbReference type="RefSeq" id="WP_307256905.1">
    <property type="nucleotide sequence ID" value="NZ_JAUSUC010000012.1"/>
</dbReference>
<dbReference type="GO" id="GO:0044780">
    <property type="term" value="P:bacterial-type flagellum assembly"/>
    <property type="evidence" value="ECO:0007669"/>
    <property type="project" value="InterPro"/>
</dbReference>
<keyword evidence="4" id="KW-1005">Bacterial flagellum biogenesis</keyword>
<dbReference type="EMBL" id="JAUSUC010000012">
    <property type="protein sequence ID" value="MDQ0214908.1"/>
    <property type="molecule type" value="Genomic_DNA"/>
</dbReference>
<dbReference type="InterPro" id="IPR003713">
    <property type="entry name" value="FliS"/>
</dbReference>
<evidence type="ECO:0000256" key="3">
    <source>
        <dbReference type="ARBA" id="ARBA00022490"/>
    </source>
</evidence>
<dbReference type="GO" id="GO:0071973">
    <property type="term" value="P:bacterial-type flagellum-dependent cell motility"/>
    <property type="evidence" value="ECO:0007669"/>
    <property type="project" value="TreeGrafter"/>
</dbReference>
<dbReference type="Gene3D" id="1.20.120.340">
    <property type="entry name" value="Flagellar protein FliS"/>
    <property type="match status" value="1"/>
</dbReference>
<keyword evidence="3" id="KW-0963">Cytoplasm</keyword>
<evidence type="ECO:0000256" key="2">
    <source>
        <dbReference type="ARBA" id="ARBA00008787"/>
    </source>
</evidence>
<comment type="similarity">
    <text evidence="2">Belongs to the FliS family.</text>
</comment>
<protein>
    <submittedName>
        <fullName evidence="6">Flagellar protein FliS</fullName>
    </submittedName>
</protein>
<comment type="subcellular location">
    <subcellularLocation>
        <location evidence="1">Cytoplasm</location>
        <location evidence="1">Cytosol</location>
    </subcellularLocation>
</comment>
<gene>
    <name evidence="6" type="ORF">J2S13_001307</name>
</gene>
<keyword evidence="7" id="KW-1185">Reference proteome</keyword>
<keyword evidence="5" id="KW-0143">Chaperone</keyword>